<gene>
    <name evidence="2" type="ORF">PXEA_LOCUS23862</name>
</gene>
<accession>A0A3S5AIV9</accession>
<sequence>MLREGTDLTLAGTIHVDDDDDDDNVGADRARTGRDAAAMPGLACSGPRTVALHEDAGNVAPLNRRKDDSPRLTAACRHELGRVSEKLSYHSDHR</sequence>
<dbReference type="EMBL" id="CAAALY010112203">
    <property type="protein sequence ID" value="VEL30422.1"/>
    <property type="molecule type" value="Genomic_DNA"/>
</dbReference>
<evidence type="ECO:0000256" key="1">
    <source>
        <dbReference type="SAM" id="MobiDB-lite"/>
    </source>
</evidence>
<dbReference type="AlphaFoldDB" id="A0A3S5AIV9"/>
<evidence type="ECO:0000313" key="2">
    <source>
        <dbReference type="EMBL" id="VEL30422.1"/>
    </source>
</evidence>
<proteinExistence type="predicted"/>
<protein>
    <submittedName>
        <fullName evidence="2">Uncharacterized protein</fullName>
    </submittedName>
</protein>
<organism evidence="2 3">
    <name type="scientific">Protopolystoma xenopodis</name>
    <dbReference type="NCBI Taxonomy" id="117903"/>
    <lineage>
        <taxon>Eukaryota</taxon>
        <taxon>Metazoa</taxon>
        <taxon>Spiralia</taxon>
        <taxon>Lophotrochozoa</taxon>
        <taxon>Platyhelminthes</taxon>
        <taxon>Monogenea</taxon>
        <taxon>Polyopisthocotylea</taxon>
        <taxon>Polystomatidea</taxon>
        <taxon>Polystomatidae</taxon>
        <taxon>Protopolystoma</taxon>
    </lineage>
</organism>
<keyword evidence="3" id="KW-1185">Reference proteome</keyword>
<reference evidence="2" key="1">
    <citation type="submission" date="2018-11" db="EMBL/GenBank/DDBJ databases">
        <authorList>
            <consortium name="Pathogen Informatics"/>
        </authorList>
    </citation>
    <scope>NUCLEOTIDE SEQUENCE</scope>
</reference>
<name>A0A3S5AIV9_9PLAT</name>
<evidence type="ECO:0000313" key="3">
    <source>
        <dbReference type="Proteomes" id="UP000784294"/>
    </source>
</evidence>
<feature type="region of interest" description="Disordered" evidence="1">
    <location>
        <begin position="1"/>
        <end position="42"/>
    </location>
</feature>
<comment type="caution">
    <text evidence="2">The sequence shown here is derived from an EMBL/GenBank/DDBJ whole genome shotgun (WGS) entry which is preliminary data.</text>
</comment>
<dbReference type="Proteomes" id="UP000784294">
    <property type="component" value="Unassembled WGS sequence"/>
</dbReference>